<proteinExistence type="predicted"/>
<protein>
    <submittedName>
        <fullName evidence="1">Uncharacterized protein</fullName>
    </submittedName>
</protein>
<name>A0ABW4DIA9_9BACL</name>
<comment type="caution">
    <text evidence="1">The sequence shown here is derived from an EMBL/GenBank/DDBJ whole genome shotgun (WGS) entry which is preliminary data.</text>
</comment>
<accession>A0ABW4DIA9</accession>
<reference evidence="2" key="1">
    <citation type="journal article" date="2019" name="Int. J. Syst. Evol. Microbiol.">
        <title>The Global Catalogue of Microorganisms (GCM) 10K type strain sequencing project: providing services to taxonomists for standard genome sequencing and annotation.</title>
        <authorList>
            <consortium name="The Broad Institute Genomics Platform"/>
            <consortium name="The Broad Institute Genome Sequencing Center for Infectious Disease"/>
            <person name="Wu L."/>
            <person name="Ma J."/>
        </authorList>
    </citation>
    <scope>NUCLEOTIDE SEQUENCE [LARGE SCALE GENOMIC DNA]</scope>
    <source>
        <strain evidence="2">CCM 9147</strain>
    </source>
</reference>
<evidence type="ECO:0000313" key="1">
    <source>
        <dbReference type="EMBL" id="MFD1463634.1"/>
    </source>
</evidence>
<keyword evidence="2" id="KW-1185">Reference proteome</keyword>
<dbReference type="RefSeq" id="WP_229525103.1">
    <property type="nucleotide sequence ID" value="NZ_JAFFQR010000084.1"/>
</dbReference>
<organism evidence="1 2">
    <name type="scientific">Paenibacillus farraposensis</name>
    <dbReference type="NCBI Taxonomy" id="2807095"/>
    <lineage>
        <taxon>Bacteria</taxon>
        <taxon>Bacillati</taxon>
        <taxon>Bacillota</taxon>
        <taxon>Bacilli</taxon>
        <taxon>Bacillales</taxon>
        <taxon>Paenibacillaceae</taxon>
        <taxon>Paenibacillus</taxon>
    </lineage>
</organism>
<dbReference type="EMBL" id="JBHTNZ010000038">
    <property type="protein sequence ID" value="MFD1463634.1"/>
    <property type="molecule type" value="Genomic_DNA"/>
</dbReference>
<dbReference type="Proteomes" id="UP001597340">
    <property type="component" value="Unassembled WGS sequence"/>
</dbReference>
<evidence type="ECO:0000313" key="2">
    <source>
        <dbReference type="Proteomes" id="UP001597340"/>
    </source>
</evidence>
<sequence>MALDYESGWSKEERTLTEMIDHFKPLAESAVVDFDCDRKGNYFCTSQSLGGMS</sequence>
<gene>
    <name evidence="1" type="ORF">ACFQ5D_20245</name>
</gene>